<dbReference type="InterPro" id="IPR055355">
    <property type="entry name" value="ZP-C"/>
</dbReference>
<dbReference type="InterPro" id="IPR055356">
    <property type="entry name" value="ZP-N"/>
</dbReference>
<dbReference type="PROSITE" id="PS00682">
    <property type="entry name" value="ZP_1"/>
    <property type="match status" value="1"/>
</dbReference>
<evidence type="ECO:0000256" key="7">
    <source>
        <dbReference type="ARBA" id="ARBA00023180"/>
    </source>
</evidence>
<evidence type="ECO:0000256" key="4">
    <source>
        <dbReference type="ARBA" id="ARBA00022525"/>
    </source>
</evidence>
<keyword evidence="5" id="KW-0472">Membrane</keyword>
<dbReference type="GO" id="GO:0005576">
    <property type="term" value="C:extracellular region"/>
    <property type="evidence" value="ECO:0007669"/>
    <property type="project" value="UniProtKB-SubCell"/>
</dbReference>
<gene>
    <name evidence="11" type="primary">LOC115356181</name>
</gene>
<feature type="chain" id="PRO_5025584595" evidence="9">
    <location>
        <begin position="22"/>
        <end position="907"/>
    </location>
</feature>
<sequence length="907" mass="100768">MGCFFGSGWLIFLMTVANIDAQNKPFINISSKCLGNVMRVNTGPLGGNPLEVAVSVNNSAVPLTPSLAAQCGFSMKTDPLGKAVIFASLQNCFAQNMEDKAFTTVLNLQLHDNQMDEDEPHQVAETCHHAAWASREILCERNYMEVSVRRAIPDDYALPDHPIPGTNAKFGDPRRAANSEKQPSEAEFRMTTVVFFTPEERIMTVDQAQRRGYGVANTPTRLVLRSPTNAPETYSQDVAGVDMMVLKTSTIFEKKWWATQIDAAAACPTVSGGVSFTANAISWYLPTHIDPLISSNQFKLLEVHMGVDGQRLSAAEMAARHYSMAVNDMHIVVEIPVGAAGGYFKSHVQDDHYLTSYTIEPMLELLWTEDNAHEETRYKVLFPITTPLMSWPPQITDNTVPEERIFKVLLGPLGSDVALVNITFPTEVLSVADCNVRGFNVLEHESHNGSKAFTLQVPFTDPVVMQMKEAGITVYSLHLTFGLLVLPEFAPFAHTANLEAALVDIVPPSVSGSCDYDSFHITVRYGTQSFNFHTVVGKRLLTPVLAQQYGLVDNGTHFSLMVPFSAPDAAFEAVESSSIRSRLDVSLRNPGTNTIIRDFVLACSFLSTLTECFPDGTMTALAVKLESVPNLSPSQLTLRDPACGPAFSDDRFAYFVFTGSSCGTTRKFMPDAMLYENEISLPDELEKQMQSNDEPEYELKVSCRYDVNTAHAVAFLIKPRNNEPYAETAKGELQVAMRLARDDSYTQLYRDEDYPIAKYLNQPVYFEVELMRSTNPKVSLELENCWATLSEDRTSQPRWNLIINGCANPVDPYQVLFHPVWPDARVQHPSHFKRFEVQMFAFASDQENLSDQLFVHCDVVICDVSRPMGGPCSGQCSNQENVIKGQRRAVSDVHSFIHISSGPILIM</sequence>
<comment type="subcellular location">
    <subcellularLocation>
        <location evidence="1">Cell membrane</location>
    </subcellularLocation>
    <subcellularLocation>
        <location evidence="2">Secreted</location>
    </subcellularLocation>
</comment>
<dbReference type="RefSeq" id="XP_029903102.1">
    <property type="nucleotide sequence ID" value="XM_030047242.1"/>
</dbReference>
<evidence type="ECO:0000256" key="6">
    <source>
        <dbReference type="ARBA" id="ARBA00023157"/>
    </source>
</evidence>
<dbReference type="OrthoDB" id="9944868at2759"/>
<dbReference type="Pfam" id="PF26562">
    <property type="entry name" value="Ig-like"/>
    <property type="match status" value="1"/>
</dbReference>
<dbReference type="InterPro" id="IPR042235">
    <property type="entry name" value="ZP-C_dom"/>
</dbReference>
<dbReference type="GO" id="GO:0005886">
    <property type="term" value="C:plasma membrane"/>
    <property type="evidence" value="ECO:0007669"/>
    <property type="project" value="UniProtKB-SubCell"/>
</dbReference>
<keyword evidence="6" id="KW-1015">Disulfide bond</keyword>
<evidence type="ECO:0000256" key="5">
    <source>
        <dbReference type="ARBA" id="ARBA00023136"/>
    </source>
</evidence>
<dbReference type="InterPro" id="IPR058876">
    <property type="entry name" value="Ig-like_ZP"/>
</dbReference>
<evidence type="ECO:0000256" key="3">
    <source>
        <dbReference type="ARBA" id="ARBA00022475"/>
    </source>
</evidence>
<dbReference type="GeneTree" id="ENSGT00940000163503"/>
<evidence type="ECO:0000256" key="1">
    <source>
        <dbReference type="ARBA" id="ARBA00004236"/>
    </source>
</evidence>
<feature type="compositionally biased region" description="Basic and acidic residues" evidence="8">
    <location>
        <begin position="171"/>
        <end position="185"/>
    </location>
</feature>
<keyword evidence="12" id="KW-1185">Reference proteome</keyword>
<dbReference type="InterPro" id="IPR001507">
    <property type="entry name" value="ZP_dom"/>
</dbReference>
<evidence type="ECO:0000256" key="8">
    <source>
        <dbReference type="SAM" id="MobiDB-lite"/>
    </source>
</evidence>
<dbReference type="PANTHER" id="PTHR47130:SF3">
    <property type="entry name" value="ZONA PELLUCIDA PROTEIN"/>
    <property type="match status" value="1"/>
</dbReference>
<protein>
    <submittedName>
        <fullName evidence="11">Uncharacterized LOC115356181</fullName>
    </submittedName>
</protein>
<dbReference type="InterPro" id="IPR017977">
    <property type="entry name" value="ZP_dom_CS"/>
</dbReference>
<proteinExistence type="predicted"/>
<dbReference type="InterPro" id="IPR048290">
    <property type="entry name" value="ZP_chr"/>
</dbReference>
<feature type="domain" description="ZP" evidence="10">
    <location>
        <begin position="611"/>
        <end position="879"/>
    </location>
</feature>
<dbReference type="Proteomes" id="UP000472263">
    <property type="component" value="Chromosome 24"/>
</dbReference>
<evidence type="ECO:0000259" key="10">
    <source>
        <dbReference type="PROSITE" id="PS51034"/>
    </source>
</evidence>
<evidence type="ECO:0000313" key="11">
    <source>
        <dbReference type="Ensembl" id="ENSMMDP00005019711.1"/>
    </source>
</evidence>
<keyword evidence="4" id="KW-0964">Secreted</keyword>
<evidence type="ECO:0000313" key="12">
    <source>
        <dbReference type="Proteomes" id="UP000472263"/>
    </source>
</evidence>
<keyword evidence="9" id="KW-0732">Signal</keyword>
<dbReference type="PANTHER" id="PTHR47130">
    <property type="entry name" value="SI:DKEY-19B23.11-RELATED"/>
    <property type="match status" value="1"/>
</dbReference>
<dbReference type="Gene3D" id="2.60.40.4100">
    <property type="entry name" value="Zona pellucida, ZP-C domain"/>
    <property type="match status" value="1"/>
</dbReference>
<dbReference type="PROSITE" id="PS51034">
    <property type="entry name" value="ZP_2"/>
    <property type="match status" value="1"/>
</dbReference>
<evidence type="ECO:0000256" key="9">
    <source>
        <dbReference type="SAM" id="SignalP"/>
    </source>
</evidence>
<keyword evidence="7" id="KW-0325">Glycoprotein</keyword>
<reference evidence="11" key="3">
    <citation type="submission" date="2025-09" db="UniProtKB">
        <authorList>
            <consortium name="Ensembl"/>
        </authorList>
    </citation>
    <scope>IDENTIFICATION</scope>
</reference>
<dbReference type="Ensembl" id="ENSMMDT00005020178.1">
    <property type="protein sequence ID" value="ENSMMDP00005019711.1"/>
    <property type="gene ID" value="ENSMMDG00005008353.1"/>
</dbReference>
<reference evidence="11" key="2">
    <citation type="submission" date="2025-08" db="UniProtKB">
        <authorList>
            <consortium name="Ensembl"/>
        </authorList>
    </citation>
    <scope>IDENTIFICATION</scope>
</reference>
<feature type="region of interest" description="Disordered" evidence="8">
    <location>
        <begin position="165"/>
        <end position="185"/>
    </location>
</feature>
<dbReference type="Pfam" id="PF23344">
    <property type="entry name" value="ZP-N"/>
    <property type="match status" value="1"/>
</dbReference>
<feature type="signal peptide" evidence="9">
    <location>
        <begin position="1"/>
        <end position="21"/>
    </location>
</feature>
<dbReference type="AlphaFoldDB" id="A0A667YEN2"/>
<evidence type="ECO:0000256" key="2">
    <source>
        <dbReference type="ARBA" id="ARBA00004613"/>
    </source>
</evidence>
<name>A0A667YEN2_9TELE</name>
<keyword evidence="3" id="KW-1003">Cell membrane</keyword>
<dbReference type="Pfam" id="PF00100">
    <property type="entry name" value="Zona_pellucida"/>
    <property type="match status" value="1"/>
</dbReference>
<accession>A0A667YEN2</accession>
<dbReference type="GeneID" id="115356181"/>
<organism evidence="11 12">
    <name type="scientific">Myripristis murdjan</name>
    <name type="common">pinecone soldierfish</name>
    <dbReference type="NCBI Taxonomy" id="586833"/>
    <lineage>
        <taxon>Eukaryota</taxon>
        <taxon>Metazoa</taxon>
        <taxon>Chordata</taxon>
        <taxon>Craniata</taxon>
        <taxon>Vertebrata</taxon>
        <taxon>Euteleostomi</taxon>
        <taxon>Actinopterygii</taxon>
        <taxon>Neopterygii</taxon>
        <taxon>Teleostei</taxon>
        <taxon>Neoteleostei</taxon>
        <taxon>Acanthomorphata</taxon>
        <taxon>Holocentriformes</taxon>
        <taxon>Holocentridae</taxon>
        <taxon>Myripristis</taxon>
    </lineage>
</organism>
<reference evidence="11" key="1">
    <citation type="submission" date="2019-06" db="EMBL/GenBank/DDBJ databases">
        <authorList>
            <consortium name="Wellcome Sanger Institute Data Sharing"/>
        </authorList>
    </citation>
    <scope>NUCLEOTIDE SEQUENCE [LARGE SCALE GENOMIC DNA]</scope>
</reference>
<dbReference type="PRINTS" id="PR00023">
    <property type="entry name" value="ZPELLUCIDA"/>
</dbReference>
<dbReference type="Gene3D" id="2.60.40.3210">
    <property type="entry name" value="Zona pellucida, ZP-N domain"/>
    <property type="match status" value="1"/>
</dbReference>
<dbReference type="SMART" id="SM00241">
    <property type="entry name" value="ZP"/>
    <property type="match status" value="1"/>
</dbReference>